<feature type="transmembrane region" description="Helical" evidence="1">
    <location>
        <begin position="15"/>
        <end position="36"/>
    </location>
</feature>
<name>A0A2R8C9Z9_9RHOB</name>
<evidence type="ECO:0000313" key="2">
    <source>
        <dbReference type="EMBL" id="SPJ29208.1"/>
    </source>
</evidence>
<keyword evidence="1" id="KW-0472">Membrane</keyword>
<reference evidence="3" key="1">
    <citation type="submission" date="2018-03" db="EMBL/GenBank/DDBJ databases">
        <authorList>
            <person name="Rodrigo-Torres L."/>
            <person name="Arahal R. D."/>
            <person name="Lucena T."/>
        </authorList>
    </citation>
    <scope>NUCLEOTIDE SEQUENCE [LARGE SCALE GENOMIC DNA]</scope>
    <source>
        <strain evidence="3">CECT 7615</strain>
    </source>
</reference>
<sequence length="99" mass="11161">MELIKAREGGRDKRLIALLVCAVGLIILSKIIVARYPDEIEQLISDVFVDLFFELGAALIGAAVTVLLINRSSVRQTQKNLELRREIERRISEKQVSNN</sequence>
<keyword evidence="1" id="KW-0812">Transmembrane</keyword>
<evidence type="ECO:0000256" key="1">
    <source>
        <dbReference type="SAM" id="Phobius"/>
    </source>
</evidence>
<keyword evidence="1" id="KW-1133">Transmembrane helix</keyword>
<dbReference type="RefSeq" id="WP_108788365.1">
    <property type="nucleotide sequence ID" value="NZ_ONZG01000006.1"/>
</dbReference>
<proteinExistence type="predicted"/>
<keyword evidence="3" id="KW-1185">Reference proteome</keyword>
<evidence type="ECO:0000313" key="3">
    <source>
        <dbReference type="Proteomes" id="UP000244898"/>
    </source>
</evidence>
<protein>
    <submittedName>
        <fullName evidence="2">Uncharacterized protein</fullName>
    </submittedName>
</protein>
<organism evidence="2 3">
    <name type="scientific">Falsiruegeria mediterranea M17</name>
    <dbReference type="NCBI Taxonomy" id="1200281"/>
    <lineage>
        <taxon>Bacteria</taxon>
        <taxon>Pseudomonadati</taxon>
        <taxon>Pseudomonadota</taxon>
        <taxon>Alphaproteobacteria</taxon>
        <taxon>Rhodobacterales</taxon>
        <taxon>Roseobacteraceae</taxon>
        <taxon>Falsiruegeria</taxon>
    </lineage>
</organism>
<dbReference type="EMBL" id="ONZG01000006">
    <property type="protein sequence ID" value="SPJ29208.1"/>
    <property type="molecule type" value="Genomic_DNA"/>
</dbReference>
<dbReference type="AlphaFoldDB" id="A0A2R8C9Z9"/>
<gene>
    <name evidence="2" type="ORF">TRM7615_02721</name>
</gene>
<accession>A0A2R8C9Z9</accession>
<feature type="transmembrane region" description="Helical" evidence="1">
    <location>
        <begin position="48"/>
        <end position="69"/>
    </location>
</feature>
<dbReference type="Proteomes" id="UP000244898">
    <property type="component" value="Unassembled WGS sequence"/>
</dbReference>